<evidence type="ECO:0000313" key="2">
    <source>
        <dbReference type="EMBL" id="SEA27292.1"/>
    </source>
</evidence>
<name>A0A1H3ZVH9_9FLAO</name>
<feature type="region of interest" description="Disordered" evidence="1">
    <location>
        <begin position="21"/>
        <end position="85"/>
    </location>
</feature>
<feature type="compositionally biased region" description="Polar residues" evidence="1">
    <location>
        <begin position="62"/>
        <end position="74"/>
    </location>
</feature>
<accession>A0A1H3ZVH9</accession>
<dbReference type="OrthoDB" id="1367090at2"/>
<dbReference type="STRING" id="150146.SAMN05443667_10372"/>
<organism evidence="2 3">
    <name type="scientific">Flavobacterium gillisiae</name>
    <dbReference type="NCBI Taxonomy" id="150146"/>
    <lineage>
        <taxon>Bacteria</taxon>
        <taxon>Pseudomonadati</taxon>
        <taxon>Bacteroidota</taxon>
        <taxon>Flavobacteriia</taxon>
        <taxon>Flavobacteriales</taxon>
        <taxon>Flavobacteriaceae</taxon>
        <taxon>Flavobacterium</taxon>
    </lineage>
</organism>
<evidence type="ECO:0000256" key="1">
    <source>
        <dbReference type="SAM" id="MobiDB-lite"/>
    </source>
</evidence>
<keyword evidence="3" id="KW-1185">Reference proteome</keyword>
<dbReference type="RefSeq" id="WP_091086037.1">
    <property type="nucleotide sequence ID" value="NZ_FNRD01000003.1"/>
</dbReference>
<evidence type="ECO:0000313" key="3">
    <source>
        <dbReference type="Proteomes" id="UP000198951"/>
    </source>
</evidence>
<protein>
    <submittedName>
        <fullName evidence="2">Uncharacterized protein</fullName>
    </submittedName>
</protein>
<proteinExistence type="predicted"/>
<dbReference type="Proteomes" id="UP000198951">
    <property type="component" value="Unassembled WGS sequence"/>
</dbReference>
<gene>
    <name evidence="2" type="ORF">SAMN05443667_10372</name>
</gene>
<reference evidence="3" key="1">
    <citation type="submission" date="2016-10" db="EMBL/GenBank/DDBJ databases">
        <authorList>
            <person name="Varghese N."/>
            <person name="Submissions S."/>
        </authorList>
    </citation>
    <scope>NUCLEOTIDE SEQUENCE [LARGE SCALE GENOMIC DNA]</scope>
    <source>
        <strain evidence="3">DSM 22376</strain>
    </source>
</reference>
<dbReference type="PROSITE" id="PS51257">
    <property type="entry name" value="PROKAR_LIPOPROTEIN"/>
    <property type="match status" value="1"/>
</dbReference>
<sequence length="85" mass="9047">MKKITMFIGVLSVMAIVSCKEKEETPDTTTNQTIEVTTEAPQAEENPDGTSISVGTDGVDVSTKNGENKTSVNVSEGEAKVEIKK</sequence>
<dbReference type="EMBL" id="FNRD01000003">
    <property type="protein sequence ID" value="SEA27292.1"/>
    <property type="molecule type" value="Genomic_DNA"/>
</dbReference>
<dbReference type="AlphaFoldDB" id="A0A1H3ZVH9"/>
<feature type="compositionally biased region" description="Low complexity" evidence="1">
    <location>
        <begin position="28"/>
        <end position="38"/>
    </location>
</feature>